<name>A0A6S7BFG2_9BURK</name>
<gene>
    <name evidence="3" type="ORF">LMG28138_04135</name>
</gene>
<proteinExistence type="predicted"/>
<feature type="region of interest" description="Disordered" evidence="1">
    <location>
        <begin position="108"/>
        <end position="127"/>
    </location>
</feature>
<keyword evidence="2" id="KW-1133">Transmembrane helix</keyword>
<feature type="region of interest" description="Disordered" evidence="1">
    <location>
        <begin position="267"/>
        <end position="288"/>
    </location>
</feature>
<keyword evidence="4" id="KW-1185">Reference proteome</keyword>
<protein>
    <submittedName>
        <fullName evidence="3">Uncharacterized protein</fullName>
    </submittedName>
</protein>
<feature type="compositionally biased region" description="Gly residues" evidence="1">
    <location>
        <begin position="385"/>
        <end position="397"/>
    </location>
</feature>
<dbReference type="Pfam" id="PF13432">
    <property type="entry name" value="TPR_16"/>
    <property type="match status" value="1"/>
</dbReference>
<reference evidence="3 4" key="1">
    <citation type="submission" date="2020-04" db="EMBL/GenBank/DDBJ databases">
        <authorList>
            <person name="De Canck E."/>
        </authorList>
    </citation>
    <scope>NUCLEOTIDE SEQUENCE [LARGE SCALE GENOMIC DNA]</scope>
    <source>
        <strain evidence="3 4">LMG 28138</strain>
    </source>
</reference>
<evidence type="ECO:0000313" key="4">
    <source>
        <dbReference type="Proteomes" id="UP000494115"/>
    </source>
</evidence>
<sequence length="397" mass="41501">MVCASVFAQIAIAAPNVKDVEAAIGAGNYRQAESMLAEVVQAHPGSARAHYMYGQVLDHNGKAADGLAQIEQARSLDPSLKFTDATRFRAVERHVQADADAAVRASSTSLGNGMSRDGGGLAAGNDANGLRSGSSLSRGAEALMPQTAPAVREPSSKIWIIFIIVIAGVACVLVWTLRRARNKGDGEAKELRLTQMRRATEVLNNVRTLKLDLRLSTLAGHEQLAGEAENLETDARETVGALNGGNPVPDYRVEDLERRFASLRARADGRPDPNAATVGGGNSSPYAQEADRFATPQYPYGPAGQPQPTVIVQQQPNTGSGLLTGVLLGSVLSGGFGGGGERVVERDVIVDDDDLRRRGGGGDYVPDPGFDAGQGGNDWDSGGSIDAGGGDDGWSNS</sequence>
<dbReference type="SUPFAM" id="SSF48452">
    <property type="entry name" value="TPR-like"/>
    <property type="match status" value="1"/>
</dbReference>
<feature type="region of interest" description="Disordered" evidence="1">
    <location>
        <begin position="354"/>
        <end position="397"/>
    </location>
</feature>
<dbReference type="InterPro" id="IPR011990">
    <property type="entry name" value="TPR-like_helical_dom_sf"/>
</dbReference>
<dbReference type="Gene3D" id="1.25.40.10">
    <property type="entry name" value="Tetratricopeptide repeat domain"/>
    <property type="match status" value="1"/>
</dbReference>
<dbReference type="EMBL" id="CADIKM010000024">
    <property type="protein sequence ID" value="CAB3796709.1"/>
    <property type="molecule type" value="Genomic_DNA"/>
</dbReference>
<dbReference type="Proteomes" id="UP000494115">
    <property type="component" value="Unassembled WGS sequence"/>
</dbReference>
<evidence type="ECO:0000256" key="2">
    <source>
        <dbReference type="SAM" id="Phobius"/>
    </source>
</evidence>
<organism evidence="3 4">
    <name type="scientific">Pararobbsia alpina</name>
    <dbReference type="NCBI Taxonomy" id="621374"/>
    <lineage>
        <taxon>Bacteria</taxon>
        <taxon>Pseudomonadati</taxon>
        <taxon>Pseudomonadota</taxon>
        <taxon>Betaproteobacteria</taxon>
        <taxon>Burkholderiales</taxon>
        <taxon>Burkholderiaceae</taxon>
        <taxon>Pararobbsia</taxon>
    </lineage>
</organism>
<feature type="transmembrane region" description="Helical" evidence="2">
    <location>
        <begin position="158"/>
        <end position="177"/>
    </location>
</feature>
<evidence type="ECO:0000256" key="1">
    <source>
        <dbReference type="SAM" id="MobiDB-lite"/>
    </source>
</evidence>
<keyword evidence="2" id="KW-0812">Transmembrane</keyword>
<dbReference type="AlphaFoldDB" id="A0A6S7BFG2"/>
<keyword evidence="2" id="KW-0472">Membrane</keyword>
<accession>A0A6S7BFG2</accession>
<evidence type="ECO:0000313" key="3">
    <source>
        <dbReference type="EMBL" id="CAB3796709.1"/>
    </source>
</evidence>